<dbReference type="STRING" id="646529.Desaci_0257"/>
<name>I4D0K6_DESAJ</name>
<keyword evidence="3" id="KW-1185">Reference proteome</keyword>
<organism evidence="2 3">
    <name type="scientific">Desulfosporosinus acidiphilus (strain DSM 22704 / JCM 16185 / SJ4)</name>
    <dbReference type="NCBI Taxonomy" id="646529"/>
    <lineage>
        <taxon>Bacteria</taxon>
        <taxon>Bacillati</taxon>
        <taxon>Bacillota</taxon>
        <taxon>Clostridia</taxon>
        <taxon>Eubacteriales</taxon>
        <taxon>Desulfitobacteriaceae</taxon>
        <taxon>Desulfosporosinus</taxon>
    </lineage>
</organism>
<evidence type="ECO:0000313" key="3">
    <source>
        <dbReference type="Proteomes" id="UP000002892"/>
    </source>
</evidence>
<feature type="transmembrane region" description="Helical" evidence="1">
    <location>
        <begin position="121"/>
        <end position="143"/>
    </location>
</feature>
<protein>
    <submittedName>
        <fullName evidence="2">Uncharacterized protein</fullName>
    </submittedName>
</protein>
<keyword evidence="1" id="KW-0472">Membrane</keyword>
<feature type="transmembrane region" description="Helical" evidence="1">
    <location>
        <begin position="64"/>
        <end position="82"/>
    </location>
</feature>
<sequence>MQKIKDRIFLGIVAGMLGSIPGRLLNKLEFELGLTDSRYEQLAASLFVTKNDAHKHRGKAVGKIANGILANGVGIAATYTLSATGRDFYLLKGVGITSMAWLGIYGLSAQANVRKSKKPSAALLSYLDHVLFGAATAALVAMLGDDSLFPEQKIKREEREETIAALQQDYNYIIQTDPCYDKEKAGSIFGREDYTSSIH</sequence>
<dbReference type="Proteomes" id="UP000002892">
    <property type="component" value="Chromosome"/>
</dbReference>
<dbReference type="KEGG" id="dai:Desaci_0257"/>
<accession>I4D0K6</accession>
<evidence type="ECO:0000256" key="1">
    <source>
        <dbReference type="SAM" id="Phobius"/>
    </source>
</evidence>
<evidence type="ECO:0000313" key="2">
    <source>
        <dbReference type="EMBL" id="AFM39330.1"/>
    </source>
</evidence>
<keyword evidence="1" id="KW-1133">Transmembrane helix</keyword>
<dbReference type="RefSeq" id="WP_014825344.1">
    <property type="nucleotide sequence ID" value="NC_018068.1"/>
</dbReference>
<dbReference type="AlphaFoldDB" id="I4D0K6"/>
<feature type="transmembrane region" description="Helical" evidence="1">
    <location>
        <begin position="88"/>
        <end position="109"/>
    </location>
</feature>
<dbReference type="HOGENOM" id="CLU_122311_1_0_9"/>
<gene>
    <name evidence="2" type="ordered locus">Desaci_0257</name>
</gene>
<proteinExistence type="predicted"/>
<reference evidence="2 3" key="1">
    <citation type="journal article" date="2012" name="J. Bacteriol.">
        <title>Complete genome sequences of Desulfosporosinus orientis DSM765T, Desulfosporosinus youngiae DSM17734T, Desulfosporosinus meridiei DSM13257T, and Desulfosporosinus acidiphilus DSM22704T.</title>
        <authorList>
            <person name="Pester M."/>
            <person name="Brambilla E."/>
            <person name="Alazard D."/>
            <person name="Rattei T."/>
            <person name="Weinmaier T."/>
            <person name="Han J."/>
            <person name="Lucas S."/>
            <person name="Lapidus A."/>
            <person name="Cheng J.F."/>
            <person name="Goodwin L."/>
            <person name="Pitluck S."/>
            <person name="Peters L."/>
            <person name="Ovchinnikova G."/>
            <person name="Teshima H."/>
            <person name="Detter J.C."/>
            <person name="Han C.S."/>
            <person name="Tapia R."/>
            <person name="Land M.L."/>
            <person name="Hauser L."/>
            <person name="Kyrpides N.C."/>
            <person name="Ivanova N.N."/>
            <person name="Pagani I."/>
            <person name="Huntmann M."/>
            <person name="Wei C.L."/>
            <person name="Davenport K.W."/>
            <person name="Daligault H."/>
            <person name="Chain P.S."/>
            <person name="Chen A."/>
            <person name="Mavromatis K."/>
            <person name="Markowitz V."/>
            <person name="Szeto E."/>
            <person name="Mikhailova N."/>
            <person name="Pati A."/>
            <person name="Wagner M."/>
            <person name="Woyke T."/>
            <person name="Ollivier B."/>
            <person name="Klenk H.P."/>
            <person name="Spring S."/>
            <person name="Loy A."/>
        </authorList>
    </citation>
    <scope>NUCLEOTIDE SEQUENCE [LARGE SCALE GENOMIC DNA]</scope>
    <source>
        <strain evidence="3">DSM 22704 / JCM 16185 / SJ4</strain>
    </source>
</reference>
<keyword evidence="1" id="KW-0812">Transmembrane</keyword>
<dbReference type="EMBL" id="CP003639">
    <property type="protein sequence ID" value="AFM39330.1"/>
    <property type="molecule type" value="Genomic_DNA"/>
</dbReference>